<name>A0A6N7VCD3_9FIRM</name>
<gene>
    <name evidence="1" type="ORF">FYJ26_01475</name>
</gene>
<comment type="caution">
    <text evidence="1">The sequence shown here is derived from an EMBL/GenBank/DDBJ whole genome shotgun (WGS) entry which is preliminary data.</text>
</comment>
<organism evidence="1 2">
    <name type="scientific">Anaerococcus porci</name>
    <dbReference type="NCBI Taxonomy" id="2652269"/>
    <lineage>
        <taxon>Bacteria</taxon>
        <taxon>Bacillati</taxon>
        <taxon>Bacillota</taxon>
        <taxon>Tissierellia</taxon>
        <taxon>Tissierellales</taxon>
        <taxon>Peptoniphilaceae</taxon>
        <taxon>Anaerococcus</taxon>
    </lineage>
</organism>
<dbReference type="Proteomes" id="UP000441925">
    <property type="component" value="Unassembled WGS sequence"/>
</dbReference>
<dbReference type="RefSeq" id="WP_154538955.1">
    <property type="nucleotide sequence ID" value="NZ_VULQ01000001.1"/>
</dbReference>
<proteinExistence type="predicted"/>
<protein>
    <submittedName>
        <fullName evidence="1">Uncharacterized protein</fullName>
    </submittedName>
</protein>
<dbReference type="AlphaFoldDB" id="A0A6N7VCD3"/>
<accession>A0A6N7VCD3</accession>
<evidence type="ECO:0000313" key="2">
    <source>
        <dbReference type="Proteomes" id="UP000441925"/>
    </source>
</evidence>
<evidence type="ECO:0000313" key="1">
    <source>
        <dbReference type="EMBL" id="MSS77108.1"/>
    </source>
</evidence>
<reference evidence="1 2" key="1">
    <citation type="submission" date="2019-08" db="EMBL/GenBank/DDBJ databases">
        <title>In-depth cultivation of the pig gut microbiome towards novel bacterial diversity and tailored functional studies.</title>
        <authorList>
            <person name="Wylensek D."/>
            <person name="Hitch T.C.A."/>
            <person name="Clavel T."/>
        </authorList>
    </citation>
    <scope>NUCLEOTIDE SEQUENCE [LARGE SCALE GENOMIC DNA]</scope>
    <source>
        <strain evidence="1 2">WCA-380-WT-2B</strain>
    </source>
</reference>
<sequence length="69" mass="7725">MSIVIQGLKNNKCKINTDEALTLVGSTSITGIVIDSDEEWIKLEYIDKNKDKNIAVFRIDSIDTILLVD</sequence>
<dbReference type="EMBL" id="VULQ01000001">
    <property type="protein sequence ID" value="MSS77108.1"/>
    <property type="molecule type" value="Genomic_DNA"/>
</dbReference>
<keyword evidence="2" id="KW-1185">Reference proteome</keyword>